<keyword evidence="2" id="KW-0597">Phosphoprotein</keyword>
<sequence>MTSVSRKIHSRRRLAALTFLSNISLDGTHRDTNLGELTFNLKCNKSVGYCPSSNDGTESLNHVEPSKEINQESQAKKDHNKETEITQSSSVIIKKLKRRDSEYRDQESFDHFCDQLQNRNKDRVHKFVSEAKARLCNLSQKRRLSHQKSIESYGLPSGNSTESLAVPGLCRSRKASLCPSDTTIPTTVEIKFIKNLKEFRNDAERMVLVSEKKSPFVLFSVLPFNRLQGSSKSELKLEGSRRRHASSMRQLALISDGPNPFDLLSMLGAEKPQEGQDISYGELLAPTYSLKKKFHDCAPESDNTFRFPYQIYSGGYSADSMARINMKLVTQPKAIDKNSEKEEFAFCHPWQTCFASYHPNLLDDPELIAGKHSTLLVFPSYITSVIDYVKPSDLKKDLNDKFKERFPHVKLTLSKLRSLKREMYKIARHECNIDLSIVAQAFVYFEKLILKILVNKHNRKHCAGACLLLSAKLNDVRGLDLSLLLEKIESVFRINRKDLLCLEFGVLVALEFSLLLNTSEILPHYQRLLYES</sequence>
<dbReference type="PIRSF" id="PIRSF025798">
    <property type="entry name" value="Cables"/>
    <property type="match status" value="1"/>
</dbReference>
<evidence type="ECO:0000313" key="7">
    <source>
        <dbReference type="Proteomes" id="UP000886998"/>
    </source>
</evidence>
<dbReference type="GO" id="GO:0005829">
    <property type="term" value="C:cytosol"/>
    <property type="evidence" value="ECO:0007669"/>
    <property type="project" value="UniProtKB-ARBA"/>
</dbReference>
<comment type="similarity">
    <text evidence="1">Belongs to the cyclin family.</text>
</comment>
<dbReference type="CDD" id="cd20556">
    <property type="entry name" value="CYCLIN_CABLES"/>
    <property type="match status" value="1"/>
</dbReference>
<dbReference type="GO" id="GO:0051301">
    <property type="term" value="P:cell division"/>
    <property type="evidence" value="ECO:0007669"/>
    <property type="project" value="UniProtKB-KW"/>
</dbReference>
<name>A0A8X6XVF6_9ARAC</name>
<organism evidence="6 7">
    <name type="scientific">Trichonephila inaurata madagascariensis</name>
    <dbReference type="NCBI Taxonomy" id="2747483"/>
    <lineage>
        <taxon>Eukaryota</taxon>
        <taxon>Metazoa</taxon>
        <taxon>Ecdysozoa</taxon>
        <taxon>Arthropoda</taxon>
        <taxon>Chelicerata</taxon>
        <taxon>Arachnida</taxon>
        <taxon>Araneae</taxon>
        <taxon>Araneomorphae</taxon>
        <taxon>Entelegynae</taxon>
        <taxon>Araneoidea</taxon>
        <taxon>Nephilidae</taxon>
        <taxon>Trichonephila</taxon>
        <taxon>Trichonephila inaurata</taxon>
    </lineage>
</organism>
<feature type="compositionally biased region" description="Basic and acidic residues" evidence="5">
    <location>
        <begin position="64"/>
        <end position="84"/>
    </location>
</feature>
<keyword evidence="3" id="KW-0132">Cell division</keyword>
<dbReference type="GO" id="GO:0051726">
    <property type="term" value="P:regulation of cell cycle"/>
    <property type="evidence" value="ECO:0007669"/>
    <property type="project" value="InterPro"/>
</dbReference>
<dbReference type="Proteomes" id="UP000886998">
    <property type="component" value="Unassembled WGS sequence"/>
</dbReference>
<dbReference type="AlphaFoldDB" id="A0A8X6XVF6"/>
<proteinExistence type="inferred from homology"/>
<protein>
    <submittedName>
        <fullName evidence="6">CDK5 and ABL1 enzyme substrate 1</fullName>
    </submittedName>
</protein>
<dbReference type="FunFam" id="1.10.472.10:FF:000020">
    <property type="entry name" value="CDK5 and ABL1 enzyme substrate 1"/>
    <property type="match status" value="1"/>
</dbReference>
<dbReference type="Gene3D" id="1.10.472.10">
    <property type="entry name" value="Cyclin-like"/>
    <property type="match status" value="1"/>
</dbReference>
<comment type="caution">
    <text evidence="6">The sequence shown here is derived from an EMBL/GenBank/DDBJ whole genome shotgun (WGS) entry which is preliminary data.</text>
</comment>
<dbReference type="InterPro" id="IPR012388">
    <property type="entry name" value="CABLES1/2"/>
</dbReference>
<dbReference type="OrthoDB" id="5353095at2759"/>
<evidence type="ECO:0000313" key="6">
    <source>
        <dbReference type="EMBL" id="GFY58226.1"/>
    </source>
</evidence>
<accession>A0A8X6XVF6</accession>
<keyword evidence="7" id="KW-1185">Reference proteome</keyword>
<gene>
    <name evidence="6" type="primary">CABLES1</name>
    <name evidence="6" type="ORF">TNIN_85571</name>
</gene>
<evidence type="ECO:0000256" key="4">
    <source>
        <dbReference type="ARBA" id="ARBA00023306"/>
    </source>
</evidence>
<dbReference type="InterPro" id="IPR036915">
    <property type="entry name" value="Cyclin-like_sf"/>
</dbReference>
<evidence type="ECO:0000256" key="3">
    <source>
        <dbReference type="ARBA" id="ARBA00022618"/>
    </source>
</evidence>
<evidence type="ECO:0000256" key="1">
    <source>
        <dbReference type="ARBA" id="ARBA00008742"/>
    </source>
</evidence>
<dbReference type="EMBL" id="BMAV01011953">
    <property type="protein sequence ID" value="GFY58226.1"/>
    <property type="molecule type" value="Genomic_DNA"/>
</dbReference>
<dbReference type="PANTHER" id="PTHR22896">
    <property type="entry name" value="CDK5 AND ABL1 ENZYME SUBSTRATE 1"/>
    <property type="match status" value="1"/>
</dbReference>
<feature type="region of interest" description="Disordered" evidence="5">
    <location>
        <begin position="56"/>
        <end position="86"/>
    </location>
</feature>
<evidence type="ECO:0000256" key="5">
    <source>
        <dbReference type="SAM" id="MobiDB-lite"/>
    </source>
</evidence>
<reference evidence="6" key="1">
    <citation type="submission" date="2020-08" db="EMBL/GenBank/DDBJ databases">
        <title>Multicomponent nature underlies the extraordinary mechanical properties of spider dragline silk.</title>
        <authorList>
            <person name="Kono N."/>
            <person name="Nakamura H."/>
            <person name="Mori M."/>
            <person name="Yoshida Y."/>
            <person name="Ohtoshi R."/>
            <person name="Malay A.D."/>
            <person name="Moran D.A.P."/>
            <person name="Tomita M."/>
            <person name="Numata K."/>
            <person name="Arakawa K."/>
        </authorList>
    </citation>
    <scope>NUCLEOTIDE SEQUENCE</scope>
</reference>
<evidence type="ECO:0000256" key="2">
    <source>
        <dbReference type="ARBA" id="ARBA00022553"/>
    </source>
</evidence>
<dbReference type="SUPFAM" id="SSF47954">
    <property type="entry name" value="Cyclin-like"/>
    <property type="match status" value="1"/>
</dbReference>
<dbReference type="PANTHER" id="PTHR22896:SF0">
    <property type="entry name" value="CYCLIN N-TERMINAL DOMAIN-CONTAINING PROTEIN"/>
    <property type="match status" value="1"/>
</dbReference>
<keyword evidence="4" id="KW-0131">Cell cycle</keyword>